<sequence length="420" mass="46226">MNRRTILQQTSALGITAALSSLTRLRAADKAGKKLKVAVVALGRGMAHVQALLKLPDVEIAYLAETDPGRLERGLKVVADKQAVSCQGVSDFRKILEDKSVDAVFIATPNFWHTPMAILAMQAGKHVYVEKPGSQNPGEAEALVAAMKKYDRVVQMGNQRRTWMKEAIASLHGGAIGTVRYGRGFYYNSRKAVGAPVAPAPAEMDWNLWQGPVADDAQHDIKYAHYDWHWLWHWGNGELGNNGIHTLDILRWGIKGDYPVKVTYNGGRYFYDDVQETPDTGTAVYDFGHAGISWECSSCHPRAAEKPLAEVVFYGDNGTMGIGRDSWTIYDPKGKEISTEKGAGGGDPAHMGNFLDAIRGTAQLNSPIEEGQKSTMLCHLGNIAYRTDSVVRCDPKTGRLINNPEGEKLWSREYRPGWGL</sequence>
<organism evidence="3 4">
    <name type="scientific">Prosthecobacter fusiformis</name>
    <dbReference type="NCBI Taxonomy" id="48464"/>
    <lineage>
        <taxon>Bacteria</taxon>
        <taxon>Pseudomonadati</taxon>
        <taxon>Verrucomicrobiota</taxon>
        <taxon>Verrucomicrobiia</taxon>
        <taxon>Verrucomicrobiales</taxon>
        <taxon>Verrucomicrobiaceae</taxon>
        <taxon>Prosthecobacter</taxon>
    </lineage>
</organism>
<dbReference type="RefSeq" id="WP_133793447.1">
    <property type="nucleotide sequence ID" value="NZ_SOCA01000001.1"/>
</dbReference>
<dbReference type="InterPro" id="IPR036291">
    <property type="entry name" value="NAD(P)-bd_dom_sf"/>
</dbReference>
<proteinExistence type="predicted"/>
<name>A0A4R7SQI4_9BACT</name>
<dbReference type="Gene3D" id="3.40.50.720">
    <property type="entry name" value="NAD(P)-binding Rossmann-like Domain"/>
    <property type="match status" value="1"/>
</dbReference>
<evidence type="ECO:0000313" key="3">
    <source>
        <dbReference type="EMBL" id="TDU81500.1"/>
    </source>
</evidence>
<dbReference type="InterPro" id="IPR055170">
    <property type="entry name" value="GFO_IDH_MocA-like_dom"/>
</dbReference>
<dbReference type="GO" id="GO:0000166">
    <property type="term" value="F:nucleotide binding"/>
    <property type="evidence" value="ECO:0007669"/>
    <property type="project" value="InterPro"/>
</dbReference>
<dbReference type="Pfam" id="PF01408">
    <property type="entry name" value="GFO_IDH_MocA"/>
    <property type="match status" value="1"/>
</dbReference>
<dbReference type="SUPFAM" id="SSF55347">
    <property type="entry name" value="Glyceraldehyde-3-phosphate dehydrogenase-like, C-terminal domain"/>
    <property type="match status" value="1"/>
</dbReference>
<dbReference type="OrthoDB" id="9792935at2"/>
<dbReference type="Gene3D" id="3.30.360.10">
    <property type="entry name" value="Dihydrodipicolinate Reductase, domain 2"/>
    <property type="match status" value="1"/>
</dbReference>
<evidence type="ECO:0000313" key="4">
    <source>
        <dbReference type="Proteomes" id="UP000295662"/>
    </source>
</evidence>
<comment type="caution">
    <text evidence="3">The sequence shown here is derived from an EMBL/GenBank/DDBJ whole genome shotgun (WGS) entry which is preliminary data.</text>
</comment>
<reference evidence="3 4" key="1">
    <citation type="submission" date="2019-03" db="EMBL/GenBank/DDBJ databases">
        <title>Genomic Encyclopedia of Archaeal and Bacterial Type Strains, Phase II (KMG-II): from individual species to whole genera.</title>
        <authorList>
            <person name="Goeker M."/>
        </authorList>
    </citation>
    <scope>NUCLEOTIDE SEQUENCE [LARGE SCALE GENOMIC DNA]</scope>
    <source>
        <strain evidence="3 4">ATCC 25309</strain>
    </source>
</reference>
<protein>
    <submittedName>
        <fullName evidence="3">Putative dehydrogenase</fullName>
    </submittedName>
</protein>
<dbReference type="AlphaFoldDB" id="A0A4R7SQI4"/>
<gene>
    <name evidence="3" type="ORF">EI77_00810</name>
</gene>
<dbReference type="PANTHER" id="PTHR43818">
    <property type="entry name" value="BCDNA.GH03377"/>
    <property type="match status" value="1"/>
</dbReference>
<keyword evidence="4" id="KW-1185">Reference proteome</keyword>
<accession>A0A4R7SQI4</accession>
<dbReference type="SUPFAM" id="SSF51735">
    <property type="entry name" value="NAD(P)-binding Rossmann-fold domains"/>
    <property type="match status" value="1"/>
</dbReference>
<feature type="domain" description="GFO/IDH/MocA-like oxidoreductase" evidence="2">
    <location>
        <begin position="226"/>
        <end position="319"/>
    </location>
</feature>
<dbReference type="Proteomes" id="UP000295662">
    <property type="component" value="Unassembled WGS sequence"/>
</dbReference>
<dbReference type="InterPro" id="IPR000683">
    <property type="entry name" value="Gfo/Idh/MocA-like_OxRdtase_N"/>
</dbReference>
<dbReference type="PANTHER" id="PTHR43818:SF5">
    <property type="entry name" value="OXIDOREDUCTASE FAMILY PROTEIN"/>
    <property type="match status" value="1"/>
</dbReference>
<dbReference type="InterPro" id="IPR050463">
    <property type="entry name" value="Gfo/Idh/MocA_oxidrdct_glycsds"/>
</dbReference>
<evidence type="ECO:0000259" key="2">
    <source>
        <dbReference type="Pfam" id="PF22725"/>
    </source>
</evidence>
<dbReference type="Pfam" id="PF22725">
    <property type="entry name" value="GFO_IDH_MocA_C3"/>
    <property type="match status" value="1"/>
</dbReference>
<evidence type="ECO:0000259" key="1">
    <source>
        <dbReference type="Pfam" id="PF01408"/>
    </source>
</evidence>
<dbReference type="EMBL" id="SOCA01000001">
    <property type="protein sequence ID" value="TDU81500.1"/>
    <property type="molecule type" value="Genomic_DNA"/>
</dbReference>
<feature type="domain" description="Gfo/Idh/MocA-like oxidoreductase N-terminal" evidence="1">
    <location>
        <begin position="36"/>
        <end position="157"/>
    </location>
</feature>